<evidence type="ECO:0000256" key="1">
    <source>
        <dbReference type="SAM" id="MobiDB-lite"/>
    </source>
</evidence>
<name>A0A7H0I0S3_9ACTN</name>
<feature type="domain" description="DUF6801" evidence="3">
    <location>
        <begin position="40"/>
        <end position="192"/>
    </location>
</feature>
<accession>A0A7H0I0S3</accession>
<dbReference type="AlphaFoldDB" id="A0A7H0I0S3"/>
<reference evidence="4 5" key="1">
    <citation type="submission" date="2020-08" db="EMBL/GenBank/DDBJ databases">
        <title>A novel species.</title>
        <authorList>
            <person name="Gao J."/>
        </authorList>
    </citation>
    <scope>NUCLEOTIDE SEQUENCE [LARGE SCALE GENOMIC DNA]</scope>
    <source>
        <strain evidence="4 5">CRPJ-33</strain>
    </source>
</reference>
<dbReference type="InterPro" id="IPR046542">
    <property type="entry name" value="DUF6801"/>
</dbReference>
<evidence type="ECO:0000313" key="5">
    <source>
        <dbReference type="Proteomes" id="UP000516230"/>
    </source>
</evidence>
<evidence type="ECO:0000313" key="4">
    <source>
        <dbReference type="EMBL" id="QNP66389.1"/>
    </source>
</evidence>
<proteinExistence type="predicted"/>
<evidence type="ECO:0000259" key="3">
    <source>
        <dbReference type="Pfam" id="PF20611"/>
    </source>
</evidence>
<dbReference type="Pfam" id="PF20611">
    <property type="entry name" value="DUF6801"/>
    <property type="match status" value="1"/>
</dbReference>
<protein>
    <recommendedName>
        <fullName evidence="3">DUF6801 domain-containing protein</fullName>
    </recommendedName>
</protein>
<feature type="signal peptide" evidence="2">
    <location>
        <begin position="1"/>
        <end position="28"/>
    </location>
</feature>
<sequence>MTARNRLRAAAIGAAGLVAGLLAGPGSAAQARDADVELAYDCAFTSGEHPVRVHVTGAYPDGGAVGRPVQPGRVTARVTIPPAALEGLLPDGTTALAGTASLTALVTQGTRSAEADWRLDARDVPVGDDPDGLTLEHSGDVPSVTATAPGVLRIAAAGLTLRLRPVTGGELSGQELPAVECSPADGQDTLLATVPVTGRTAPTPPASPSPGPGEPGDGAGANPGDADRDGLAVEQPPAAPPTECPAQPPADGLDEDFVIQPPPGDPVRLFYPPAGGSHGCAFAVGLANVKKLGGAMIVNDPAATPQLLNARAAVRTATRLRTQPGGAFTRIDSYGEMTLPDARSTFLTFGFQPVSAKVEFTTGPITISTATVGSPPDRYNLAVAGFYQSLRVYDVTVNGTPLDVGDNCRTARPFPVRLNGDFPDYTNVIIGGPLRGTVTIPEFTGCGTGGEDLDQLFSASLSGPDNLIAMNQARLCIPSGGGVNGCPPAIPPLPGQEPGTAP</sequence>
<dbReference type="KEGG" id="sgj:IAG43_27995"/>
<dbReference type="RefSeq" id="WP_187743448.1">
    <property type="nucleotide sequence ID" value="NZ_CP060825.1"/>
</dbReference>
<feature type="chain" id="PRO_5039475104" description="DUF6801 domain-containing protein" evidence="2">
    <location>
        <begin position="29"/>
        <end position="502"/>
    </location>
</feature>
<evidence type="ECO:0000256" key="2">
    <source>
        <dbReference type="SAM" id="SignalP"/>
    </source>
</evidence>
<organism evidence="4 5">
    <name type="scientific">Streptomyces genisteinicus</name>
    <dbReference type="NCBI Taxonomy" id="2768068"/>
    <lineage>
        <taxon>Bacteria</taxon>
        <taxon>Bacillati</taxon>
        <taxon>Actinomycetota</taxon>
        <taxon>Actinomycetes</taxon>
        <taxon>Kitasatosporales</taxon>
        <taxon>Streptomycetaceae</taxon>
        <taxon>Streptomyces</taxon>
    </lineage>
</organism>
<keyword evidence="2" id="KW-0732">Signal</keyword>
<feature type="compositionally biased region" description="Pro residues" evidence="1">
    <location>
        <begin position="202"/>
        <end position="213"/>
    </location>
</feature>
<dbReference type="Proteomes" id="UP000516230">
    <property type="component" value="Chromosome"/>
</dbReference>
<feature type="compositionally biased region" description="Pro residues" evidence="1">
    <location>
        <begin position="237"/>
        <end position="248"/>
    </location>
</feature>
<feature type="region of interest" description="Disordered" evidence="1">
    <location>
        <begin position="196"/>
        <end position="265"/>
    </location>
</feature>
<keyword evidence="5" id="KW-1185">Reference proteome</keyword>
<dbReference type="EMBL" id="CP060825">
    <property type="protein sequence ID" value="QNP66389.1"/>
    <property type="molecule type" value="Genomic_DNA"/>
</dbReference>
<gene>
    <name evidence="4" type="ORF">IAG43_27995</name>
</gene>